<accession>A0ABU1W768</accession>
<evidence type="ECO:0000313" key="2">
    <source>
        <dbReference type="EMBL" id="MDR7133322.1"/>
    </source>
</evidence>
<reference evidence="2 3" key="1">
    <citation type="submission" date="2023-07" db="EMBL/GenBank/DDBJ databases">
        <title>Sorghum-associated microbial communities from plants grown in Nebraska, USA.</title>
        <authorList>
            <person name="Schachtman D."/>
        </authorList>
    </citation>
    <scope>NUCLEOTIDE SEQUENCE [LARGE SCALE GENOMIC DNA]</scope>
    <source>
        <strain evidence="2 3">BE198</strain>
    </source>
</reference>
<dbReference type="Gene3D" id="3.10.180.10">
    <property type="entry name" value="2,3-Dihydroxybiphenyl 1,2-Dioxygenase, domain 1"/>
    <property type="match status" value="1"/>
</dbReference>
<dbReference type="PANTHER" id="PTHR36503">
    <property type="entry name" value="BLR2520 PROTEIN"/>
    <property type="match status" value="1"/>
</dbReference>
<dbReference type="GO" id="GO:0016829">
    <property type="term" value="F:lyase activity"/>
    <property type="evidence" value="ECO:0007669"/>
    <property type="project" value="UniProtKB-KW"/>
</dbReference>
<dbReference type="RefSeq" id="WP_310057851.1">
    <property type="nucleotide sequence ID" value="NZ_JAVDVY010000001.1"/>
</dbReference>
<dbReference type="InterPro" id="IPR053863">
    <property type="entry name" value="Glyoxy/Ble-like_N"/>
</dbReference>
<proteinExistence type="predicted"/>
<comment type="caution">
    <text evidence="2">The sequence shown here is derived from an EMBL/GenBank/DDBJ whole genome shotgun (WGS) entry which is preliminary data.</text>
</comment>
<name>A0ABU1W768_9GAMM</name>
<dbReference type="Pfam" id="PF22677">
    <property type="entry name" value="Ble-like_N"/>
    <property type="match status" value="1"/>
</dbReference>
<feature type="domain" description="VOC" evidence="1">
    <location>
        <begin position="2"/>
        <end position="126"/>
    </location>
</feature>
<sequence length="134" mass="15166">MTQIYVNLPVQSLDRSIEFYTRLGYAFDPRFTDENGTCMIVGENIFVMLLTVPFFQTFTSKMVCDASRSTEVIICISAESHAAVDSLLDKAVAAGAREPREAKDHGFMYERCYEDPDGHIWEVIHMQAEEQADA</sequence>
<gene>
    <name evidence="2" type="ORF">J2X06_000506</name>
</gene>
<dbReference type="SUPFAM" id="SSF54593">
    <property type="entry name" value="Glyoxalase/Bleomycin resistance protein/Dihydroxybiphenyl dioxygenase"/>
    <property type="match status" value="1"/>
</dbReference>
<protein>
    <submittedName>
        <fullName evidence="2">Lactoylglutathione lyase</fullName>
    </submittedName>
</protein>
<dbReference type="InterPro" id="IPR029068">
    <property type="entry name" value="Glyas_Bleomycin-R_OHBP_Dase"/>
</dbReference>
<keyword evidence="3" id="KW-1185">Reference proteome</keyword>
<dbReference type="Proteomes" id="UP001251524">
    <property type="component" value="Unassembled WGS sequence"/>
</dbReference>
<keyword evidence="2" id="KW-0456">Lyase</keyword>
<dbReference type="InterPro" id="IPR037523">
    <property type="entry name" value="VOC_core"/>
</dbReference>
<evidence type="ECO:0000313" key="3">
    <source>
        <dbReference type="Proteomes" id="UP001251524"/>
    </source>
</evidence>
<evidence type="ECO:0000259" key="1">
    <source>
        <dbReference type="PROSITE" id="PS51819"/>
    </source>
</evidence>
<dbReference type="PANTHER" id="PTHR36503:SF2">
    <property type="entry name" value="BLR2408 PROTEIN"/>
    <property type="match status" value="1"/>
</dbReference>
<dbReference type="EMBL" id="JAVDVY010000001">
    <property type="protein sequence ID" value="MDR7133322.1"/>
    <property type="molecule type" value="Genomic_DNA"/>
</dbReference>
<dbReference type="PROSITE" id="PS51819">
    <property type="entry name" value="VOC"/>
    <property type="match status" value="1"/>
</dbReference>
<organism evidence="2 3">
    <name type="scientific">Lysobacter niastensis</name>
    <dbReference type="NCBI Taxonomy" id="380629"/>
    <lineage>
        <taxon>Bacteria</taxon>
        <taxon>Pseudomonadati</taxon>
        <taxon>Pseudomonadota</taxon>
        <taxon>Gammaproteobacteria</taxon>
        <taxon>Lysobacterales</taxon>
        <taxon>Lysobacteraceae</taxon>
        <taxon>Lysobacter</taxon>
    </lineage>
</organism>